<evidence type="ECO:0000313" key="2">
    <source>
        <dbReference type="EMBL" id="SDL05800.1"/>
    </source>
</evidence>
<dbReference type="InterPro" id="IPR050834">
    <property type="entry name" value="Glycosyltransf_2"/>
</dbReference>
<dbReference type="Proteomes" id="UP000198662">
    <property type="component" value="Unassembled WGS sequence"/>
</dbReference>
<name>A0A1G9GYL1_9ACTN</name>
<proteinExistence type="predicted"/>
<dbReference type="PANTHER" id="PTHR43685">
    <property type="entry name" value="GLYCOSYLTRANSFERASE"/>
    <property type="match status" value="1"/>
</dbReference>
<reference evidence="3" key="1">
    <citation type="submission" date="2016-10" db="EMBL/GenBank/DDBJ databases">
        <authorList>
            <person name="Varghese N."/>
            <person name="Submissions S."/>
        </authorList>
    </citation>
    <scope>NUCLEOTIDE SEQUENCE [LARGE SCALE GENOMIC DNA]</scope>
    <source>
        <strain evidence="3">CGMCC 4.3147</strain>
    </source>
</reference>
<dbReference type="InterPro" id="IPR029044">
    <property type="entry name" value="Nucleotide-diphossugar_trans"/>
</dbReference>
<dbReference type="RefSeq" id="WP_218126422.1">
    <property type="nucleotide sequence ID" value="NZ_FNGF01000003.1"/>
</dbReference>
<keyword evidence="3" id="KW-1185">Reference proteome</keyword>
<accession>A0A1G9GYL1</accession>
<keyword evidence="2" id="KW-0808">Transferase</keyword>
<evidence type="ECO:0000259" key="1">
    <source>
        <dbReference type="Pfam" id="PF00535"/>
    </source>
</evidence>
<sequence>MKGTDSVTTKPSDAPRVMRNDYSSLELPRLGAWTPTDTVSVVVPAFQDQDKLDLVLAALAGQSYPRELIEVVVVDDGSEPPLEAPRVRPERTRVIPNRPGHWASASAVDTAIAASDGAIILRLDADVIPDRHHVEAHARWHHAAGYLTVMGHIAFVEADPASFDPGTVLELVADGRGRDLFDGHDVEYKWVIKFVEETDGLRDDERRAFSAANGASISFRRALYDASGGLDVGMRLGGDTELGFRLAQAGAVFVPDPDATAWHVGLSQMRKRTGDGARYRQPFLAHRVPSFRYMRVPRPGVLWKVPFVEIVVDASKADLEAVSSTVDSVLAGSVADVAVTLLGPWDRLHSDRNALLEDPLLDLRLIQETYSGDPRVRFASAAAADAAPVPFRLTVPAGPRLSREAVQEVTDLAEKRRVGRVRLHCEDEDRGEVEAVLDRTAALARARLVRGVDEPFEAAVESVWGLYVEDGAQWLLASDADGMSPVDARAKRLKEFRDTEREARMRADRWRKTGSRARAEAKEWERAAREWQQAAEWWEDRSKAHREHSGSLLRRAGRKLKRALRG</sequence>
<dbReference type="SUPFAM" id="SSF53448">
    <property type="entry name" value="Nucleotide-diphospho-sugar transferases"/>
    <property type="match status" value="1"/>
</dbReference>
<dbReference type="GO" id="GO:0016740">
    <property type="term" value="F:transferase activity"/>
    <property type="evidence" value="ECO:0007669"/>
    <property type="project" value="UniProtKB-KW"/>
</dbReference>
<protein>
    <submittedName>
        <fullName evidence="2">Glycosyl transferase family 2</fullName>
    </submittedName>
</protein>
<dbReference type="Pfam" id="PF00535">
    <property type="entry name" value="Glycos_transf_2"/>
    <property type="match status" value="1"/>
</dbReference>
<evidence type="ECO:0000313" key="3">
    <source>
        <dbReference type="Proteomes" id="UP000198662"/>
    </source>
</evidence>
<feature type="domain" description="Glycosyltransferase 2-like" evidence="1">
    <location>
        <begin position="40"/>
        <end position="163"/>
    </location>
</feature>
<dbReference type="EMBL" id="FNGF01000003">
    <property type="protein sequence ID" value="SDL05800.1"/>
    <property type="molecule type" value="Genomic_DNA"/>
</dbReference>
<dbReference type="InterPro" id="IPR001173">
    <property type="entry name" value="Glyco_trans_2-like"/>
</dbReference>
<dbReference type="AlphaFoldDB" id="A0A1G9GYL1"/>
<organism evidence="2 3">
    <name type="scientific">Glycomyces sambucus</name>
    <dbReference type="NCBI Taxonomy" id="380244"/>
    <lineage>
        <taxon>Bacteria</taxon>
        <taxon>Bacillati</taxon>
        <taxon>Actinomycetota</taxon>
        <taxon>Actinomycetes</taxon>
        <taxon>Glycomycetales</taxon>
        <taxon>Glycomycetaceae</taxon>
        <taxon>Glycomyces</taxon>
    </lineage>
</organism>
<dbReference type="PANTHER" id="PTHR43685:SF3">
    <property type="entry name" value="SLR2126 PROTEIN"/>
    <property type="match status" value="1"/>
</dbReference>
<gene>
    <name evidence="2" type="ORF">SAMN05216298_2511</name>
</gene>
<dbReference type="STRING" id="380244.SAMN05216298_2511"/>
<dbReference type="Gene3D" id="3.90.550.10">
    <property type="entry name" value="Spore Coat Polysaccharide Biosynthesis Protein SpsA, Chain A"/>
    <property type="match status" value="1"/>
</dbReference>